<proteinExistence type="predicted"/>
<organism evidence="1">
    <name type="scientific">freshwater metagenome</name>
    <dbReference type="NCBI Taxonomy" id="449393"/>
    <lineage>
        <taxon>unclassified sequences</taxon>
        <taxon>metagenomes</taxon>
        <taxon>ecological metagenomes</taxon>
    </lineage>
</organism>
<protein>
    <submittedName>
        <fullName evidence="1">Unannotated protein</fullName>
    </submittedName>
</protein>
<reference evidence="1" key="1">
    <citation type="submission" date="2020-05" db="EMBL/GenBank/DDBJ databases">
        <authorList>
            <person name="Chiriac C."/>
            <person name="Salcher M."/>
            <person name="Ghai R."/>
            <person name="Kavagutti S V."/>
        </authorList>
    </citation>
    <scope>NUCLEOTIDE SEQUENCE</scope>
</reference>
<sequence length="83" mass="8653">MIPAFVDAISAIVSPRYSWWSKSTGIITETSAFTTLVASHSPPIPTSIMPTSIGCSAKAAKAKAVIASKNEIGVSNLLSMKSK</sequence>
<gene>
    <name evidence="1" type="ORF">UFOPK1440_01128</name>
</gene>
<dbReference type="EMBL" id="CAEZSP010000088">
    <property type="protein sequence ID" value="CAB4550823.1"/>
    <property type="molecule type" value="Genomic_DNA"/>
</dbReference>
<evidence type="ECO:0000313" key="1">
    <source>
        <dbReference type="EMBL" id="CAB4550823.1"/>
    </source>
</evidence>
<name>A0A6J6CL49_9ZZZZ</name>
<dbReference type="AlphaFoldDB" id="A0A6J6CL49"/>
<accession>A0A6J6CL49</accession>